<proteinExistence type="predicted"/>
<protein>
    <submittedName>
        <fullName evidence="2">Uncharacterized protein</fullName>
    </submittedName>
</protein>
<reference evidence="2" key="1">
    <citation type="submission" date="2022-10" db="EMBL/GenBank/DDBJ databases">
        <title>Culturing micro-colonial fungi from biological soil crusts in the Mojave desert and describing Neophaeococcomyces mojavensis, and introducing the new genera and species Taxawa tesnikishii.</title>
        <authorList>
            <person name="Kurbessoian T."/>
            <person name="Stajich J.E."/>
        </authorList>
    </citation>
    <scope>NUCLEOTIDE SEQUENCE</scope>
    <source>
        <strain evidence="2">TK_35</strain>
    </source>
</reference>
<dbReference type="EMBL" id="JAPDRN010000135">
    <property type="protein sequence ID" value="KAJ9619086.1"/>
    <property type="molecule type" value="Genomic_DNA"/>
</dbReference>
<evidence type="ECO:0000313" key="3">
    <source>
        <dbReference type="Proteomes" id="UP001172681"/>
    </source>
</evidence>
<name>A0AA39CSN0_9EURO</name>
<feature type="chain" id="PRO_5041381508" evidence="1">
    <location>
        <begin position="21"/>
        <end position="273"/>
    </location>
</feature>
<sequence>MSSPALLCFIVLSLLRVSFGSFAISSRQSCGSSYTLCAPEGASMLGIPPVGPGLASLYLNLLETIDALGKADQTNYFPAPHEPARRAIQMPLTLCCAATTQCLLVASYDTPCCWDRFTTNFFFADGTYGSVTTGNYTTPTGDHANLITGDYELADGQMGNIYQGGQITAEANPKTLVTPTPWTSTGIGPAIPASIVGSYLSLTSSAPTFGMNISAVGPHATTIGAPSNAGTVTVVPSQSHVAPPTSNGISRADHSGENVYWAMLCLACLYLGR</sequence>
<gene>
    <name evidence="2" type="ORF">H2204_012797</name>
</gene>
<accession>A0AA39CSN0</accession>
<comment type="caution">
    <text evidence="2">The sequence shown here is derived from an EMBL/GenBank/DDBJ whole genome shotgun (WGS) entry which is preliminary data.</text>
</comment>
<keyword evidence="3" id="KW-1185">Reference proteome</keyword>
<keyword evidence="1" id="KW-0732">Signal</keyword>
<evidence type="ECO:0000313" key="2">
    <source>
        <dbReference type="EMBL" id="KAJ9619086.1"/>
    </source>
</evidence>
<organism evidence="2 3">
    <name type="scientific">Knufia peltigerae</name>
    <dbReference type="NCBI Taxonomy" id="1002370"/>
    <lineage>
        <taxon>Eukaryota</taxon>
        <taxon>Fungi</taxon>
        <taxon>Dikarya</taxon>
        <taxon>Ascomycota</taxon>
        <taxon>Pezizomycotina</taxon>
        <taxon>Eurotiomycetes</taxon>
        <taxon>Chaetothyriomycetidae</taxon>
        <taxon>Chaetothyriales</taxon>
        <taxon>Trichomeriaceae</taxon>
        <taxon>Knufia</taxon>
    </lineage>
</organism>
<dbReference type="AlphaFoldDB" id="A0AA39CSN0"/>
<dbReference type="Proteomes" id="UP001172681">
    <property type="component" value="Unassembled WGS sequence"/>
</dbReference>
<evidence type="ECO:0000256" key="1">
    <source>
        <dbReference type="SAM" id="SignalP"/>
    </source>
</evidence>
<feature type="signal peptide" evidence="1">
    <location>
        <begin position="1"/>
        <end position="20"/>
    </location>
</feature>